<dbReference type="InterPro" id="IPR003115">
    <property type="entry name" value="ParB_N"/>
</dbReference>
<evidence type="ECO:0000256" key="2">
    <source>
        <dbReference type="SAM" id="MobiDB-lite"/>
    </source>
</evidence>
<protein>
    <submittedName>
        <fullName evidence="4">ParB/RepB/Spo0J family partition protein</fullName>
    </submittedName>
</protein>
<keyword evidence="5" id="KW-1185">Reference proteome</keyword>
<evidence type="ECO:0000256" key="1">
    <source>
        <dbReference type="ARBA" id="ARBA00006295"/>
    </source>
</evidence>
<accession>A0ABV1E230</accession>
<feature type="compositionally biased region" description="Basic and acidic residues" evidence="2">
    <location>
        <begin position="171"/>
        <end position="193"/>
    </location>
</feature>
<gene>
    <name evidence="4" type="ORF">WMO26_06885</name>
</gene>
<proteinExistence type="inferred from homology"/>
<dbReference type="InterPro" id="IPR004437">
    <property type="entry name" value="ParB/RepB/Spo0J"/>
</dbReference>
<dbReference type="CDD" id="cd16408">
    <property type="entry name" value="ParB_N_like"/>
    <property type="match status" value="1"/>
</dbReference>
<dbReference type="PANTHER" id="PTHR33375:SF1">
    <property type="entry name" value="CHROMOSOME-PARTITIONING PROTEIN PARB-RELATED"/>
    <property type="match status" value="1"/>
</dbReference>
<feature type="domain" description="ParB-like N-terminal" evidence="3">
    <location>
        <begin position="54"/>
        <end position="144"/>
    </location>
</feature>
<dbReference type="RefSeq" id="WP_349219181.1">
    <property type="nucleotide sequence ID" value="NZ_JBBMFD010000009.1"/>
</dbReference>
<dbReference type="EMBL" id="JBBMFD010000009">
    <property type="protein sequence ID" value="MEQ2440546.1"/>
    <property type="molecule type" value="Genomic_DNA"/>
</dbReference>
<reference evidence="4 5" key="1">
    <citation type="submission" date="2024-03" db="EMBL/GenBank/DDBJ databases">
        <title>Human intestinal bacterial collection.</title>
        <authorList>
            <person name="Pauvert C."/>
            <person name="Hitch T.C.A."/>
            <person name="Clavel T."/>
        </authorList>
    </citation>
    <scope>NUCLEOTIDE SEQUENCE [LARGE SCALE GENOMIC DNA]</scope>
    <source>
        <strain evidence="4 5">CLA-JM-H44</strain>
    </source>
</reference>
<evidence type="ECO:0000259" key="3">
    <source>
        <dbReference type="SMART" id="SM00470"/>
    </source>
</evidence>
<feature type="region of interest" description="Disordered" evidence="2">
    <location>
        <begin position="170"/>
        <end position="193"/>
    </location>
</feature>
<evidence type="ECO:0000313" key="4">
    <source>
        <dbReference type="EMBL" id="MEQ2440546.1"/>
    </source>
</evidence>
<dbReference type="PANTHER" id="PTHR33375">
    <property type="entry name" value="CHROMOSOME-PARTITIONING PROTEIN PARB-RELATED"/>
    <property type="match status" value="1"/>
</dbReference>
<name>A0ABV1E230_9FIRM</name>
<dbReference type="InterPro" id="IPR050336">
    <property type="entry name" value="Chromosome_partition/occlusion"/>
</dbReference>
<evidence type="ECO:0000313" key="5">
    <source>
        <dbReference type="Proteomes" id="UP001489509"/>
    </source>
</evidence>
<dbReference type="SMART" id="SM00470">
    <property type="entry name" value="ParB"/>
    <property type="match status" value="1"/>
</dbReference>
<dbReference type="InterPro" id="IPR036086">
    <property type="entry name" value="ParB/Sulfiredoxin_sf"/>
</dbReference>
<sequence>MRRRAIVDQVQNLSLLEEDSDFFSDGIEEKAVKRKEESSYPCVLLPTDCLEEYQDDNFEKITGRPQPFLPYSEEDMDRMVESVREHGVLEPITVRPTKGKKYQILAGRNRYRASVICGRKEIPSIIREDIDDQQAALIMLDTNLRQRRNLSYSERAYAYRMKLELTSSQGKRNDLSDADDPSMRKDSLAEAGKENKESRRMVAYLIRLTYLIKPLLEAVDQRTLSFRVGVKLSYIPEELQAFLFYQIMPQYGKIKMKQADAVKKLVEEGTASQKTIQRVFYEAAMDKQNIRKMTIQLPDTLSYEEAQRLFQSFLEQYQK</sequence>
<dbReference type="SUPFAM" id="SSF110849">
    <property type="entry name" value="ParB/Sulfiredoxin"/>
    <property type="match status" value="1"/>
</dbReference>
<comment type="caution">
    <text evidence="4">The sequence shown here is derived from an EMBL/GenBank/DDBJ whole genome shotgun (WGS) entry which is preliminary data.</text>
</comment>
<dbReference type="Gene3D" id="3.90.1530.30">
    <property type="match status" value="1"/>
</dbReference>
<dbReference type="Gene3D" id="1.10.10.2830">
    <property type="match status" value="1"/>
</dbReference>
<dbReference type="NCBIfam" id="TIGR00180">
    <property type="entry name" value="parB_part"/>
    <property type="match status" value="1"/>
</dbReference>
<comment type="similarity">
    <text evidence="1">Belongs to the ParB family.</text>
</comment>
<dbReference type="Proteomes" id="UP001489509">
    <property type="component" value="Unassembled WGS sequence"/>
</dbReference>
<organism evidence="4 5">
    <name type="scientific">Solibaculum intestinale</name>
    <dbReference type="NCBI Taxonomy" id="3133165"/>
    <lineage>
        <taxon>Bacteria</taxon>
        <taxon>Bacillati</taxon>
        <taxon>Bacillota</taxon>
        <taxon>Clostridia</taxon>
        <taxon>Eubacteriales</taxon>
        <taxon>Oscillospiraceae</taxon>
        <taxon>Solibaculum</taxon>
    </lineage>
</organism>
<dbReference type="SUPFAM" id="SSF109709">
    <property type="entry name" value="KorB DNA-binding domain-like"/>
    <property type="match status" value="1"/>
</dbReference>
<dbReference type="Pfam" id="PF02195">
    <property type="entry name" value="ParB_N"/>
    <property type="match status" value="1"/>
</dbReference>